<dbReference type="GO" id="GO:0003677">
    <property type="term" value="F:DNA binding"/>
    <property type="evidence" value="ECO:0007669"/>
    <property type="project" value="InterPro"/>
</dbReference>
<dbReference type="GO" id="GO:0006310">
    <property type="term" value="P:DNA recombination"/>
    <property type="evidence" value="ECO:0007669"/>
    <property type="project" value="UniProtKB-KW"/>
</dbReference>
<dbReference type="Gene3D" id="1.10.443.10">
    <property type="entry name" value="Intergrase catalytic core"/>
    <property type="match status" value="1"/>
</dbReference>
<organism evidence="2 3">
    <name type="scientific">Pseudomonas savastanoi pv. glycinea</name>
    <name type="common">Pseudomonas syringae pv. glycinea</name>
    <dbReference type="NCBI Taxonomy" id="318"/>
    <lineage>
        <taxon>Bacteria</taxon>
        <taxon>Pseudomonadati</taxon>
        <taxon>Pseudomonadota</taxon>
        <taxon>Gammaproteobacteria</taxon>
        <taxon>Pseudomonadales</taxon>
        <taxon>Pseudomonadaceae</taxon>
        <taxon>Pseudomonas</taxon>
    </lineage>
</organism>
<protein>
    <submittedName>
        <fullName evidence="2">Putative integrase</fullName>
    </submittedName>
</protein>
<dbReference type="GO" id="GO:0015074">
    <property type="term" value="P:DNA integration"/>
    <property type="evidence" value="ECO:0007669"/>
    <property type="project" value="InterPro"/>
</dbReference>
<name>A0A3M3V029_PSESG</name>
<dbReference type="InterPro" id="IPR011010">
    <property type="entry name" value="DNA_brk_join_enz"/>
</dbReference>
<dbReference type="InterPro" id="IPR013762">
    <property type="entry name" value="Integrase-like_cat_sf"/>
</dbReference>
<dbReference type="AlphaFoldDB" id="A0A3M3V029"/>
<sequence>MTNVFLFKSKVQVVASENLSDFVRQCRDDMTAFGDVIIWDHWIWPKLASFTVLGTSGRSSNPEDKMAEPFMSFAKAYFRYQQGHNPTGTKNEIKALKLLERVLSEVNGVPDILDLTPNILDQASAMAREHFSASAYQAGRELKRLAEFVTAHRLVHGNCGDWTNPINRPADNNKIGKKGKELRDKRLPKDEAIMAMADIFAQNPEDPKDIFTSSVFALLMSAPSRITEILTLPVDCWEEQPDKDGEMRYGLRFFSGKGYGGNIKWISTPMVPIAKEAIRRLIPLTSQGRELSEWIVANPGDIYRHESCPQVGQNVPLTRFQACAALNLQPVSFSEAGSKLLPYKFLNVDSITLAEIFDYSSSRMPADFPWVNEKAGVSYADALFSMTANTLHSTRASVPFIPWRPSVNIVNNDFSPREGLEHHQSIFDRYGYSHADGSRMKITTHQLRHLLDTMGQRGGLSEEEIARWAGRADAKQNRTYNHMTEIEKVEQLEQFQLKSAFDYGQQLIHHEPVSKEEFELMPKGAAHISIYGFCVHDFTMSPCGKVRDCTNCDEHVCVKKEDERKARIVKRHDDVEAQVNAARHGVNQGLYGADRWLEHHELSLARLNELVGILNDPNVPDGSLIKLKNDNAFSHLRRALGANKQSYIAENQQSDDADVVDDLLLMMGGKFLG</sequence>
<keyword evidence="1" id="KW-0233">DNA recombination</keyword>
<comment type="caution">
    <text evidence="2">The sequence shown here is derived from an EMBL/GenBank/DDBJ whole genome shotgun (WGS) entry which is preliminary data.</text>
</comment>
<evidence type="ECO:0000256" key="1">
    <source>
        <dbReference type="ARBA" id="ARBA00023172"/>
    </source>
</evidence>
<reference evidence="2 3" key="1">
    <citation type="submission" date="2018-08" db="EMBL/GenBank/DDBJ databases">
        <title>Recombination of ecologically and evolutionarily significant loci maintains genetic cohesion in the Pseudomonas syringae species complex.</title>
        <authorList>
            <person name="Dillon M."/>
            <person name="Thakur S."/>
            <person name="Almeida R.N.D."/>
            <person name="Weir B.S."/>
            <person name="Guttman D.S."/>
        </authorList>
    </citation>
    <scope>NUCLEOTIDE SEQUENCE [LARGE SCALE GENOMIC DNA]</scope>
    <source>
        <strain evidence="2 3">ICMP 867</strain>
    </source>
</reference>
<evidence type="ECO:0000313" key="2">
    <source>
        <dbReference type="EMBL" id="RMO38874.1"/>
    </source>
</evidence>
<proteinExistence type="predicted"/>
<dbReference type="Proteomes" id="UP000280599">
    <property type="component" value="Unassembled WGS sequence"/>
</dbReference>
<dbReference type="SUPFAM" id="SSF56349">
    <property type="entry name" value="DNA breaking-rejoining enzymes"/>
    <property type="match status" value="1"/>
</dbReference>
<dbReference type="RefSeq" id="WP_004667092.1">
    <property type="nucleotide sequence ID" value="NZ_RBOU01000636.1"/>
</dbReference>
<dbReference type="EMBL" id="RBPT01000426">
    <property type="protein sequence ID" value="RMO38874.1"/>
    <property type="molecule type" value="Genomic_DNA"/>
</dbReference>
<evidence type="ECO:0000313" key="3">
    <source>
        <dbReference type="Proteomes" id="UP000280599"/>
    </source>
</evidence>
<gene>
    <name evidence="2" type="ORF">ALQ41_00179</name>
</gene>
<accession>A0A3M3V029</accession>